<feature type="domain" description="C-type lectin" evidence="2">
    <location>
        <begin position="26"/>
        <end position="143"/>
    </location>
</feature>
<reference evidence="4" key="1">
    <citation type="submission" date="2016-11" db="UniProtKB">
        <authorList>
            <consortium name="WormBaseParasite"/>
        </authorList>
    </citation>
    <scope>IDENTIFICATION</scope>
</reference>
<dbReference type="Pfam" id="PF00059">
    <property type="entry name" value="Lectin_C"/>
    <property type="match status" value="1"/>
</dbReference>
<feature type="chain" id="PRO_5012204512" evidence="1">
    <location>
        <begin position="16"/>
        <end position="187"/>
    </location>
</feature>
<evidence type="ECO:0000259" key="2">
    <source>
        <dbReference type="PROSITE" id="PS50041"/>
    </source>
</evidence>
<dbReference type="PROSITE" id="PS50041">
    <property type="entry name" value="C_TYPE_LECTIN_2"/>
    <property type="match status" value="1"/>
</dbReference>
<sequence length="187" mass="20578">MNFLLLPLVVALASADTCLDSGDRLVNGRCFTLVNQQLSWQDARNWCHYRNPVAPSSLATIPDTTTANFIASYARTSFNTNEGFFWIGLSRNSSTGRFQWDDGTTLGWTNFGPQNAYTYVAESITNAKFSTYTADAKFNFVCSYYPNAVPTWAPYTGSTDASSITETTSLASTEYTTPPGISVLNFN</sequence>
<dbReference type="AlphaFoldDB" id="A0A1I7TQ01"/>
<dbReference type="SUPFAM" id="SSF56436">
    <property type="entry name" value="C-type lectin-like"/>
    <property type="match status" value="1"/>
</dbReference>
<dbReference type="CDD" id="cd00037">
    <property type="entry name" value="CLECT"/>
    <property type="match status" value="1"/>
</dbReference>
<dbReference type="STRING" id="1561998.A0A1I7TQ01"/>
<feature type="signal peptide" evidence="1">
    <location>
        <begin position="1"/>
        <end position="15"/>
    </location>
</feature>
<dbReference type="Proteomes" id="UP000095282">
    <property type="component" value="Unplaced"/>
</dbReference>
<evidence type="ECO:0000313" key="4">
    <source>
        <dbReference type="WBParaSite" id="Csp11.Scaffold629.g10622.t1"/>
    </source>
</evidence>
<keyword evidence="1" id="KW-0732">Signal</keyword>
<evidence type="ECO:0000313" key="3">
    <source>
        <dbReference type="Proteomes" id="UP000095282"/>
    </source>
</evidence>
<protein>
    <submittedName>
        <fullName evidence="4">C-type lectin domain-containing protein</fullName>
    </submittedName>
</protein>
<dbReference type="PANTHER" id="PTHR23062:SF3">
    <property type="entry name" value="ANF_RECEPTOR DOMAIN-CONTAINING PROTEIN-RELATED"/>
    <property type="match status" value="1"/>
</dbReference>
<dbReference type="GO" id="GO:0045087">
    <property type="term" value="P:innate immune response"/>
    <property type="evidence" value="ECO:0007669"/>
    <property type="project" value="TreeGrafter"/>
</dbReference>
<dbReference type="eggNOG" id="KOG4297">
    <property type="taxonomic scope" value="Eukaryota"/>
</dbReference>
<dbReference type="Gene3D" id="3.10.100.10">
    <property type="entry name" value="Mannose-Binding Protein A, subunit A"/>
    <property type="match status" value="1"/>
</dbReference>
<evidence type="ECO:0000256" key="1">
    <source>
        <dbReference type="SAM" id="SignalP"/>
    </source>
</evidence>
<dbReference type="PANTHER" id="PTHR23062">
    <property type="entry name" value="HYPOTHETICAL PROTEIN C.ELEGANS"/>
    <property type="match status" value="1"/>
</dbReference>
<dbReference type="WBParaSite" id="Csp11.Scaffold629.g10622.t1">
    <property type="protein sequence ID" value="Csp11.Scaffold629.g10622.t1"/>
    <property type="gene ID" value="Csp11.Scaffold629.g10622"/>
</dbReference>
<proteinExistence type="predicted"/>
<dbReference type="InterPro" id="IPR016187">
    <property type="entry name" value="CTDL_fold"/>
</dbReference>
<organism evidence="3 4">
    <name type="scientific">Caenorhabditis tropicalis</name>
    <dbReference type="NCBI Taxonomy" id="1561998"/>
    <lineage>
        <taxon>Eukaryota</taxon>
        <taxon>Metazoa</taxon>
        <taxon>Ecdysozoa</taxon>
        <taxon>Nematoda</taxon>
        <taxon>Chromadorea</taxon>
        <taxon>Rhabditida</taxon>
        <taxon>Rhabditina</taxon>
        <taxon>Rhabditomorpha</taxon>
        <taxon>Rhabditoidea</taxon>
        <taxon>Rhabditidae</taxon>
        <taxon>Peloderinae</taxon>
        <taxon>Caenorhabditis</taxon>
    </lineage>
</organism>
<name>A0A1I7TQ01_9PELO</name>
<dbReference type="InterPro" id="IPR016186">
    <property type="entry name" value="C-type_lectin-like/link_sf"/>
</dbReference>
<dbReference type="SMART" id="SM00034">
    <property type="entry name" value="CLECT"/>
    <property type="match status" value="1"/>
</dbReference>
<dbReference type="InterPro" id="IPR001304">
    <property type="entry name" value="C-type_lectin-like"/>
</dbReference>
<accession>A0A1I7TQ01</accession>
<keyword evidence="3" id="KW-1185">Reference proteome</keyword>